<feature type="signal peptide" evidence="1">
    <location>
        <begin position="1"/>
        <end position="19"/>
    </location>
</feature>
<evidence type="ECO:0000313" key="3">
    <source>
        <dbReference type="Proteomes" id="UP000249873"/>
    </source>
</evidence>
<gene>
    <name evidence="2" type="ORF">DJ013_21980</name>
</gene>
<dbReference type="Proteomes" id="UP000249873">
    <property type="component" value="Chromosome"/>
</dbReference>
<dbReference type="OrthoDB" id="1405967at2"/>
<reference evidence="2 3" key="1">
    <citation type="submission" date="2018-05" db="EMBL/GenBank/DDBJ databases">
        <title>Complete genome sequence of Arcticibacterium luteifluviistationis SM1504T, a cytophagaceae bacterium isolated from Arctic surface seawater.</title>
        <authorList>
            <person name="Li Y."/>
            <person name="Qin Q.-L."/>
        </authorList>
    </citation>
    <scope>NUCLEOTIDE SEQUENCE [LARGE SCALE GENOMIC DNA]</scope>
    <source>
        <strain evidence="2 3">SM1504</strain>
    </source>
</reference>
<dbReference type="KEGG" id="als:DJ013_21980"/>
<keyword evidence="1" id="KW-0732">Signal</keyword>
<feature type="chain" id="PRO_5016267247" description="Transporter" evidence="1">
    <location>
        <begin position="20"/>
        <end position="303"/>
    </location>
</feature>
<organism evidence="2 3">
    <name type="scientific">Arcticibacterium luteifluviistationis</name>
    <dbReference type="NCBI Taxonomy" id="1784714"/>
    <lineage>
        <taxon>Bacteria</taxon>
        <taxon>Pseudomonadati</taxon>
        <taxon>Bacteroidota</taxon>
        <taxon>Cytophagia</taxon>
        <taxon>Cytophagales</taxon>
        <taxon>Leadbetterellaceae</taxon>
        <taxon>Arcticibacterium</taxon>
    </lineage>
</organism>
<accession>A0A2Z4GHB3</accession>
<protein>
    <recommendedName>
        <fullName evidence="4">Transporter</fullName>
    </recommendedName>
</protein>
<evidence type="ECO:0008006" key="4">
    <source>
        <dbReference type="Google" id="ProtNLM"/>
    </source>
</evidence>
<proteinExistence type="predicted"/>
<dbReference type="EMBL" id="CP029480">
    <property type="protein sequence ID" value="AWW00710.1"/>
    <property type="molecule type" value="Genomic_DNA"/>
</dbReference>
<evidence type="ECO:0000313" key="2">
    <source>
        <dbReference type="EMBL" id="AWW00710.1"/>
    </source>
</evidence>
<sequence length="303" mass="33976">MRKLILLFIFLASVKVSTACDICGCANGGSFMGIMPNMNQQLIGLRYFSKSYQSHISSKFLGSEENFQTAELRLRIYPAKNLQLMAFLPYQFNEQVLTYDGVSKRDQGFGDARVLLHYNVVNTSMDSAWNSDFNHQLLLGGGVKAPLGKFSFDTYDATQVANANFQLGTGSWDFPLQAIYTLQHKKMGFNMNATYQINGTNKDGYRFANRSVIAGTFFRTMYTQNWTILPLLGIYAEQSGMNQENGIKNELTGGWLTALNVGVEIYTPRFNFSINGQLPVAQNLSDGELEFKSMFSIGILRAF</sequence>
<evidence type="ECO:0000256" key="1">
    <source>
        <dbReference type="SAM" id="SignalP"/>
    </source>
</evidence>
<dbReference type="RefSeq" id="WP_111374076.1">
    <property type="nucleotide sequence ID" value="NZ_CP029480.1"/>
</dbReference>
<dbReference type="AlphaFoldDB" id="A0A2Z4GHB3"/>
<name>A0A2Z4GHB3_9BACT</name>
<keyword evidence="3" id="KW-1185">Reference proteome</keyword>